<accession>A0AAW4VUV8</accession>
<dbReference type="Pfam" id="PF03432">
    <property type="entry name" value="Relaxase"/>
    <property type="match status" value="1"/>
</dbReference>
<organism evidence="3 4">
    <name type="scientific">Agathobaculum butyriciproducens</name>
    <dbReference type="NCBI Taxonomy" id="1628085"/>
    <lineage>
        <taxon>Bacteria</taxon>
        <taxon>Bacillati</taxon>
        <taxon>Bacillota</taxon>
        <taxon>Clostridia</taxon>
        <taxon>Eubacteriales</taxon>
        <taxon>Butyricicoccaceae</taxon>
        <taxon>Agathobaculum</taxon>
    </lineage>
</organism>
<dbReference type="RefSeq" id="WP_227600568.1">
    <property type="nucleotide sequence ID" value="NZ_JAJEPX010000014.1"/>
</dbReference>
<feature type="compositionally biased region" description="Basic and acidic residues" evidence="1">
    <location>
        <begin position="441"/>
        <end position="458"/>
    </location>
</feature>
<dbReference type="EMBL" id="JAJEPX010000014">
    <property type="protein sequence ID" value="MCC2176711.1"/>
    <property type="molecule type" value="Genomic_DNA"/>
</dbReference>
<feature type="region of interest" description="Disordered" evidence="1">
    <location>
        <begin position="441"/>
        <end position="472"/>
    </location>
</feature>
<feature type="domain" description="MobA/VirD2-like nuclease" evidence="2">
    <location>
        <begin position="47"/>
        <end position="173"/>
    </location>
</feature>
<evidence type="ECO:0000256" key="1">
    <source>
        <dbReference type="SAM" id="MobiDB-lite"/>
    </source>
</evidence>
<proteinExistence type="predicted"/>
<evidence type="ECO:0000259" key="2">
    <source>
        <dbReference type="Pfam" id="PF03432"/>
    </source>
</evidence>
<evidence type="ECO:0000313" key="3">
    <source>
        <dbReference type="EMBL" id="MCC2176711.1"/>
    </source>
</evidence>
<reference evidence="3 4" key="1">
    <citation type="submission" date="2021-10" db="EMBL/GenBank/DDBJ databases">
        <title>Anaerobic single-cell dispensing facilitates the cultivation of human gut bacteria.</title>
        <authorList>
            <person name="Afrizal A."/>
        </authorList>
    </citation>
    <scope>NUCLEOTIDE SEQUENCE [LARGE SCALE GENOMIC DNA]</scope>
    <source>
        <strain evidence="3 4">CLA-AA-H270</strain>
    </source>
</reference>
<evidence type="ECO:0000313" key="4">
    <source>
        <dbReference type="Proteomes" id="UP001298753"/>
    </source>
</evidence>
<dbReference type="AlphaFoldDB" id="A0AAW4VUV8"/>
<dbReference type="InterPro" id="IPR005094">
    <property type="entry name" value="Endonuclease_MobA/VirD2"/>
</dbReference>
<dbReference type="Proteomes" id="UP001298753">
    <property type="component" value="Unassembled WGS sequence"/>
</dbReference>
<name>A0AAW4VUV8_9FIRM</name>
<comment type="caution">
    <text evidence="3">The sequence shown here is derived from an EMBL/GenBank/DDBJ whole genome shotgun (WGS) entry which is preliminary data.</text>
</comment>
<gene>
    <name evidence="3" type="ORF">LKD22_06175</name>
</gene>
<sequence>MAVTSIWPVKSRLDHVINYARNPEKTRERSLVSQASLHAIDNVIEYAADTIKTEERTYVSCLNCREDNAAVQMMETKRYWGKTDGRLCFHGYQSFAAGEVTAETAHAIGVKLAEELWGERFEVVIATHCNTGHYHNHFVINSVSWADGYKFNNSKLDYAEMRKISDRLCREHAISVIDVPSGKGKHYAQWSAEKNGKPTYRSMIRADIDRAIRASTTERDFIRIMQKMGYELKTRGKSGEPLKYPAIKPPDAKGYFRFHKLGEEYSLDAIKNRILDNISKQYPFPVAEHHAPRKFRVRGKVRRSVTGLQALYFRYCYELHILVKHPTSVKRVSFLLKEDITKLDRLDAQTRLLARNHIRTGEDLSAYQLNAEAAVQALVEKRHELRNELKCVKRRNGVDDAVKAQIKELTAEIRAKRKEVVLCSEIADRSKQVREKLERLNEQKKLERKERDEHELFGRRGRTGRENVAGRG</sequence>
<protein>
    <submittedName>
        <fullName evidence="3">Relaxase/mobilization nuclease domain-containing protein</fullName>
    </submittedName>
</protein>
<dbReference type="GeneID" id="98660124"/>
<keyword evidence="4" id="KW-1185">Reference proteome</keyword>